<accession>A0A2I0WV08</accession>
<evidence type="ECO:0000313" key="2">
    <source>
        <dbReference type="Proteomes" id="UP000233837"/>
    </source>
</evidence>
<protein>
    <submittedName>
        <fullName evidence="1">Uncharacterized protein</fullName>
    </submittedName>
</protein>
<dbReference type="Proteomes" id="UP000233837">
    <property type="component" value="Unassembled WGS sequence"/>
</dbReference>
<name>A0A2I0WV08_9ASPA</name>
<reference evidence="1 2" key="1">
    <citation type="journal article" date="2016" name="Sci. Rep.">
        <title>The Dendrobium catenatum Lindl. genome sequence provides insights into polysaccharide synthase, floral development and adaptive evolution.</title>
        <authorList>
            <person name="Zhang G.Q."/>
            <person name="Xu Q."/>
            <person name="Bian C."/>
            <person name="Tsai W.C."/>
            <person name="Yeh C.M."/>
            <person name="Liu K.W."/>
            <person name="Yoshida K."/>
            <person name="Zhang L.S."/>
            <person name="Chang S.B."/>
            <person name="Chen F."/>
            <person name="Shi Y."/>
            <person name="Su Y.Y."/>
            <person name="Zhang Y.Q."/>
            <person name="Chen L.J."/>
            <person name="Yin Y."/>
            <person name="Lin M."/>
            <person name="Huang H."/>
            <person name="Deng H."/>
            <person name="Wang Z.W."/>
            <person name="Zhu S.L."/>
            <person name="Zhao X."/>
            <person name="Deng C."/>
            <person name="Niu S.C."/>
            <person name="Huang J."/>
            <person name="Wang M."/>
            <person name="Liu G.H."/>
            <person name="Yang H.J."/>
            <person name="Xiao X.J."/>
            <person name="Hsiao Y.Y."/>
            <person name="Wu W.L."/>
            <person name="Chen Y.Y."/>
            <person name="Mitsuda N."/>
            <person name="Ohme-Takagi M."/>
            <person name="Luo Y.B."/>
            <person name="Van de Peer Y."/>
            <person name="Liu Z.J."/>
        </authorList>
    </citation>
    <scope>NUCLEOTIDE SEQUENCE [LARGE SCALE GENOMIC DNA]</scope>
    <source>
        <tissue evidence="1">The whole plant</tissue>
    </source>
</reference>
<dbReference type="AlphaFoldDB" id="A0A2I0WV08"/>
<organism evidence="1 2">
    <name type="scientific">Dendrobium catenatum</name>
    <dbReference type="NCBI Taxonomy" id="906689"/>
    <lineage>
        <taxon>Eukaryota</taxon>
        <taxon>Viridiplantae</taxon>
        <taxon>Streptophyta</taxon>
        <taxon>Embryophyta</taxon>
        <taxon>Tracheophyta</taxon>
        <taxon>Spermatophyta</taxon>
        <taxon>Magnoliopsida</taxon>
        <taxon>Liliopsida</taxon>
        <taxon>Asparagales</taxon>
        <taxon>Orchidaceae</taxon>
        <taxon>Epidendroideae</taxon>
        <taxon>Malaxideae</taxon>
        <taxon>Dendrobiinae</taxon>
        <taxon>Dendrobium</taxon>
    </lineage>
</organism>
<dbReference type="EMBL" id="KZ502442">
    <property type="protein sequence ID" value="PKU79492.1"/>
    <property type="molecule type" value="Genomic_DNA"/>
</dbReference>
<reference evidence="1 2" key="2">
    <citation type="journal article" date="2017" name="Nature">
        <title>The Apostasia genome and the evolution of orchids.</title>
        <authorList>
            <person name="Zhang G.Q."/>
            <person name="Liu K.W."/>
            <person name="Li Z."/>
            <person name="Lohaus R."/>
            <person name="Hsiao Y.Y."/>
            <person name="Niu S.C."/>
            <person name="Wang J.Y."/>
            <person name="Lin Y.C."/>
            <person name="Xu Q."/>
            <person name="Chen L.J."/>
            <person name="Yoshida K."/>
            <person name="Fujiwara S."/>
            <person name="Wang Z.W."/>
            <person name="Zhang Y.Q."/>
            <person name="Mitsuda N."/>
            <person name="Wang M."/>
            <person name="Liu G.H."/>
            <person name="Pecoraro L."/>
            <person name="Huang H.X."/>
            <person name="Xiao X.J."/>
            <person name="Lin M."/>
            <person name="Wu X.Y."/>
            <person name="Wu W.L."/>
            <person name="Chen Y.Y."/>
            <person name="Chang S.B."/>
            <person name="Sakamoto S."/>
            <person name="Ohme-Takagi M."/>
            <person name="Yagi M."/>
            <person name="Zeng S.J."/>
            <person name="Shen C.Y."/>
            <person name="Yeh C.M."/>
            <person name="Luo Y.B."/>
            <person name="Tsai W.C."/>
            <person name="Van de Peer Y."/>
            <person name="Liu Z.J."/>
        </authorList>
    </citation>
    <scope>NUCLEOTIDE SEQUENCE [LARGE SCALE GENOMIC DNA]</scope>
    <source>
        <tissue evidence="1">The whole plant</tissue>
    </source>
</reference>
<proteinExistence type="predicted"/>
<sequence length="93" mass="11092">MLEDLTWVLGPQLSPNNTKDKEQFENVCYHEQNHKFYTITNFSMVFSSDLNGQNVELICLNMPNPYNRMHQKLRLYVLYRVFVWNSSNNKEGD</sequence>
<keyword evidence="2" id="KW-1185">Reference proteome</keyword>
<evidence type="ECO:0000313" key="1">
    <source>
        <dbReference type="EMBL" id="PKU79492.1"/>
    </source>
</evidence>
<gene>
    <name evidence="1" type="ORF">MA16_Dca000838</name>
</gene>